<protein>
    <submittedName>
        <fullName evidence="2">Outer-membrane lipoprotein carrier protein</fullName>
    </submittedName>
</protein>
<dbReference type="PANTHER" id="PTHR35869">
    <property type="entry name" value="OUTER-MEMBRANE LIPOPROTEIN CARRIER PROTEIN"/>
    <property type="match status" value="1"/>
</dbReference>
<dbReference type="Gene3D" id="2.50.20.10">
    <property type="entry name" value="Lipoprotein localisation LolA/LolB/LppX"/>
    <property type="match status" value="1"/>
</dbReference>
<dbReference type="EMBL" id="BLJE01000004">
    <property type="protein sequence ID" value="GFE66275.1"/>
    <property type="molecule type" value="Genomic_DNA"/>
</dbReference>
<keyword evidence="3" id="KW-1185">Reference proteome</keyword>
<dbReference type="InterPro" id="IPR004564">
    <property type="entry name" value="OM_lipoprot_carrier_LolA-like"/>
</dbReference>
<evidence type="ECO:0000313" key="2">
    <source>
        <dbReference type="EMBL" id="GFE66275.1"/>
    </source>
</evidence>
<keyword evidence="2" id="KW-0449">Lipoprotein</keyword>
<accession>A0A6N6JJP0</accession>
<keyword evidence="1" id="KW-0732">Signal</keyword>
<dbReference type="Proteomes" id="UP000436822">
    <property type="component" value="Unassembled WGS sequence"/>
</dbReference>
<gene>
    <name evidence="2" type="ORF">KIN_33490</name>
</gene>
<evidence type="ECO:0000256" key="1">
    <source>
        <dbReference type="ARBA" id="ARBA00022729"/>
    </source>
</evidence>
<comment type="caution">
    <text evidence="2">The sequence shown here is derived from an EMBL/GenBank/DDBJ whole genome shotgun (WGS) entry which is preliminary data.</text>
</comment>
<dbReference type="RefSeq" id="WP_174239136.1">
    <property type="nucleotide sequence ID" value="NZ_BLJE01000004.1"/>
</dbReference>
<dbReference type="CDD" id="cd16325">
    <property type="entry name" value="LolA"/>
    <property type="match status" value="1"/>
</dbReference>
<reference evidence="2 3" key="1">
    <citation type="submission" date="2019-12" db="EMBL/GenBank/DDBJ databases">
        <title>Litoreibacter badius sp. nov., a novel bacteriochlorophyll a-containing bacterium in the genus Litoreibacter.</title>
        <authorList>
            <person name="Kanamuro M."/>
            <person name="Takabe Y."/>
            <person name="Mori K."/>
            <person name="Takaichi S."/>
            <person name="Hanada S."/>
        </authorList>
    </citation>
    <scope>NUCLEOTIDE SEQUENCE [LARGE SCALE GENOMIC DNA]</scope>
    <source>
        <strain evidence="2 3">K6</strain>
    </source>
</reference>
<organism evidence="2 3">
    <name type="scientific">Litoreibacter roseus</name>
    <dbReference type="NCBI Taxonomy" id="2601869"/>
    <lineage>
        <taxon>Bacteria</taxon>
        <taxon>Pseudomonadati</taxon>
        <taxon>Pseudomonadota</taxon>
        <taxon>Alphaproteobacteria</taxon>
        <taxon>Rhodobacterales</taxon>
        <taxon>Roseobacteraceae</taxon>
        <taxon>Litoreibacter</taxon>
    </lineage>
</organism>
<dbReference type="PANTHER" id="PTHR35869:SF1">
    <property type="entry name" value="OUTER-MEMBRANE LIPOPROTEIN CARRIER PROTEIN"/>
    <property type="match status" value="1"/>
</dbReference>
<dbReference type="SUPFAM" id="SSF89392">
    <property type="entry name" value="Prokaryotic lipoproteins and lipoprotein localization factors"/>
    <property type="match status" value="1"/>
</dbReference>
<proteinExistence type="predicted"/>
<dbReference type="Pfam" id="PF03548">
    <property type="entry name" value="LolA"/>
    <property type="match status" value="1"/>
</dbReference>
<dbReference type="InterPro" id="IPR029046">
    <property type="entry name" value="LolA/LolB/LppX"/>
</dbReference>
<evidence type="ECO:0000313" key="3">
    <source>
        <dbReference type="Proteomes" id="UP000436822"/>
    </source>
</evidence>
<sequence length="198" mass="21436">MRHLLLTPIVVLALAAPAIADRIPLSKISNYMNAMTSATGEFTQINSDGTVTTGDIFIRRPGRVRFEYAPPDRSLVIAGGGQVAVFDPKSNVPPEQFPLSRTPLNLILAERVNLNRSNMVVGHGQDGNATTVTVQDPANPEYGNIQLKFTDNPVELRQWVITNDTGAQTTVILGDLNTGARIGAGKFSIPQEITRRGF</sequence>
<dbReference type="AlphaFoldDB" id="A0A6N6JJP0"/>
<name>A0A6N6JJP0_9RHOB</name>